<reference evidence="3" key="1">
    <citation type="submission" date="2021-03" db="EMBL/GenBank/DDBJ databases">
        <title>Draft genome sequence of rust myrtle Austropuccinia psidii MF-1, a brazilian biotype.</title>
        <authorList>
            <person name="Quecine M.C."/>
            <person name="Pachon D.M.R."/>
            <person name="Bonatelli M.L."/>
            <person name="Correr F.H."/>
            <person name="Franceschini L.M."/>
            <person name="Leite T.F."/>
            <person name="Margarido G.R.A."/>
            <person name="Almeida C.A."/>
            <person name="Ferrarezi J.A."/>
            <person name="Labate C.A."/>
        </authorList>
    </citation>
    <scope>NUCLEOTIDE SEQUENCE</scope>
    <source>
        <strain evidence="3">MF-1</strain>
    </source>
</reference>
<feature type="compositionally biased region" description="Acidic residues" evidence="1">
    <location>
        <begin position="392"/>
        <end position="401"/>
    </location>
</feature>
<evidence type="ECO:0000256" key="1">
    <source>
        <dbReference type="SAM" id="MobiDB-lite"/>
    </source>
</evidence>
<keyword evidence="4" id="KW-1185">Reference proteome</keyword>
<accession>A0A9Q3GI68</accession>
<gene>
    <name evidence="3" type="ORF">O181_008071</name>
</gene>
<evidence type="ECO:0000313" key="4">
    <source>
        <dbReference type="Proteomes" id="UP000765509"/>
    </source>
</evidence>
<dbReference type="Proteomes" id="UP000765509">
    <property type="component" value="Unassembled WGS sequence"/>
</dbReference>
<organism evidence="3 4">
    <name type="scientific">Austropuccinia psidii MF-1</name>
    <dbReference type="NCBI Taxonomy" id="1389203"/>
    <lineage>
        <taxon>Eukaryota</taxon>
        <taxon>Fungi</taxon>
        <taxon>Dikarya</taxon>
        <taxon>Basidiomycota</taxon>
        <taxon>Pucciniomycotina</taxon>
        <taxon>Pucciniomycetes</taxon>
        <taxon>Pucciniales</taxon>
        <taxon>Sphaerophragmiaceae</taxon>
        <taxon>Austropuccinia</taxon>
    </lineage>
</organism>
<name>A0A9Q3GI68_9BASI</name>
<comment type="caution">
    <text evidence="3">The sequence shown here is derived from an EMBL/GenBank/DDBJ whole genome shotgun (WGS) entry which is preliminary data.</text>
</comment>
<evidence type="ECO:0000259" key="2">
    <source>
        <dbReference type="Pfam" id="PF20263"/>
    </source>
</evidence>
<dbReference type="AlphaFoldDB" id="A0A9Q3GI68"/>
<dbReference type="InterPro" id="IPR046896">
    <property type="entry name" value="Cup1-like_N"/>
</dbReference>
<sequence>MVQLTKYHQSLARSYLRHLARFPDPVTRAYLLNLLHKRIRRPHGADPQRVKVRVEKTQCFIENVRLKIAAANSGHVNIFEELLKEAFAQTGQEKELFLKPYLDMSNNLPNDRPYPSSKFPTYSPALTALLTSSESYPARNRPSVSDLQSIPPNSLITNVWSDLPPPLQPALQSKAAHMGMLHQARQINKRQALLKRWLAGLTGAPLSVPPDLEKHLPKELLDQSRTMLSELNKQASNIGSSGLPRYAPRPSQVPQPVQLKKHRSSLRIPAQIAETHPLCPSTPPRDPDPLLKNLPKRQQPNPPAPPLDLSRGPRKITTRLVRRRYQAILGDVPILVEGNTQSPKKKVSLVKDVDGTPVDRNWITHSSNESAQKSYAVKKAGPGLGSVRIPDMEGEDLDWMP</sequence>
<feature type="region of interest" description="Disordered" evidence="1">
    <location>
        <begin position="236"/>
        <end position="314"/>
    </location>
</feature>
<proteinExistence type="predicted"/>
<dbReference type="EMBL" id="AVOT02001843">
    <property type="protein sequence ID" value="MBW0468356.1"/>
    <property type="molecule type" value="Genomic_DNA"/>
</dbReference>
<protein>
    <recommendedName>
        <fullName evidence="2">LYR motif-containing protein Cup1-like N-terminal domain-containing protein</fullName>
    </recommendedName>
</protein>
<dbReference type="OrthoDB" id="198652at2759"/>
<feature type="domain" description="LYR motif-containing protein Cup1-like N-terminal" evidence="2">
    <location>
        <begin position="13"/>
        <end position="95"/>
    </location>
</feature>
<dbReference type="Pfam" id="PF20263">
    <property type="entry name" value="LYRM2-like"/>
    <property type="match status" value="1"/>
</dbReference>
<evidence type="ECO:0000313" key="3">
    <source>
        <dbReference type="EMBL" id="MBW0468356.1"/>
    </source>
</evidence>
<feature type="region of interest" description="Disordered" evidence="1">
    <location>
        <begin position="381"/>
        <end position="401"/>
    </location>
</feature>